<evidence type="ECO:0000259" key="2">
    <source>
        <dbReference type="PROSITE" id="PS50006"/>
    </source>
</evidence>
<dbReference type="InterPro" id="IPR008984">
    <property type="entry name" value="SMAD_FHA_dom_sf"/>
</dbReference>
<dbReference type="Pfam" id="PF00498">
    <property type="entry name" value="FHA"/>
    <property type="match status" value="1"/>
</dbReference>
<dbReference type="SUPFAM" id="SSF49879">
    <property type="entry name" value="SMAD/FHA domain"/>
    <property type="match status" value="1"/>
</dbReference>
<sequence>MDSVAEAANPAVAPAAATPFGAIRLTLPNHDSVELQAGERVILGRESPNESVARAFPAKLEDVSRQHVRVVNDASGPALVMLGETGGSVGGTFVGDRKLPNDEGERFPLHHGDRIRLGSLAWCKVEFIDA</sequence>
<evidence type="ECO:0000313" key="3">
    <source>
        <dbReference type="EMBL" id="GAA1967395.1"/>
    </source>
</evidence>
<proteinExistence type="predicted"/>
<feature type="domain" description="FHA" evidence="2">
    <location>
        <begin position="41"/>
        <end position="99"/>
    </location>
</feature>
<dbReference type="Proteomes" id="UP001499954">
    <property type="component" value="Unassembled WGS sequence"/>
</dbReference>
<evidence type="ECO:0000256" key="1">
    <source>
        <dbReference type="ARBA" id="ARBA00022553"/>
    </source>
</evidence>
<dbReference type="PROSITE" id="PS50006">
    <property type="entry name" value="FHA_DOMAIN"/>
    <property type="match status" value="1"/>
</dbReference>
<gene>
    <name evidence="3" type="ORF">GCM10009717_37960</name>
</gene>
<dbReference type="RefSeq" id="WP_170298580.1">
    <property type="nucleotide sequence ID" value="NZ_WBIN01000021.1"/>
</dbReference>
<keyword evidence="4" id="KW-1185">Reference proteome</keyword>
<keyword evidence="1" id="KW-0597">Phosphoprotein</keyword>
<comment type="caution">
    <text evidence="3">The sequence shown here is derived from an EMBL/GenBank/DDBJ whole genome shotgun (WGS) entry which is preliminary data.</text>
</comment>
<organism evidence="3 4">
    <name type="scientific">Agromyces allii</name>
    <dbReference type="NCBI Taxonomy" id="393607"/>
    <lineage>
        <taxon>Bacteria</taxon>
        <taxon>Bacillati</taxon>
        <taxon>Actinomycetota</taxon>
        <taxon>Actinomycetes</taxon>
        <taxon>Micrococcales</taxon>
        <taxon>Microbacteriaceae</taxon>
        <taxon>Agromyces</taxon>
    </lineage>
</organism>
<name>A0ABN2RDB3_9MICO</name>
<evidence type="ECO:0000313" key="4">
    <source>
        <dbReference type="Proteomes" id="UP001499954"/>
    </source>
</evidence>
<reference evidence="3 4" key="1">
    <citation type="journal article" date="2019" name="Int. J. Syst. Evol. Microbiol.">
        <title>The Global Catalogue of Microorganisms (GCM) 10K type strain sequencing project: providing services to taxonomists for standard genome sequencing and annotation.</title>
        <authorList>
            <consortium name="The Broad Institute Genomics Platform"/>
            <consortium name="The Broad Institute Genome Sequencing Center for Infectious Disease"/>
            <person name="Wu L."/>
            <person name="Ma J."/>
        </authorList>
    </citation>
    <scope>NUCLEOTIDE SEQUENCE [LARGE SCALE GENOMIC DNA]</scope>
    <source>
        <strain evidence="3 4">JCM 13584</strain>
    </source>
</reference>
<dbReference type="EMBL" id="BAAAMK010000011">
    <property type="protein sequence ID" value="GAA1967395.1"/>
    <property type="molecule type" value="Genomic_DNA"/>
</dbReference>
<dbReference type="Gene3D" id="2.60.200.20">
    <property type="match status" value="1"/>
</dbReference>
<dbReference type="InterPro" id="IPR000253">
    <property type="entry name" value="FHA_dom"/>
</dbReference>
<dbReference type="CDD" id="cd00060">
    <property type="entry name" value="FHA"/>
    <property type="match status" value="1"/>
</dbReference>
<accession>A0ABN2RDB3</accession>
<protein>
    <recommendedName>
        <fullName evidence="2">FHA domain-containing protein</fullName>
    </recommendedName>
</protein>